<dbReference type="GO" id="GO:0003677">
    <property type="term" value="F:DNA binding"/>
    <property type="evidence" value="ECO:0007669"/>
    <property type="project" value="UniProtKB-KW"/>
</dbReference>
<dbReference type="GO" id="GO:0016192">
    <property type="term" value="P:vesicle-mediated transport"/>
    <property type="evidence" value="ECO:0007669"/>
    <property type="project" value="InterPro"/>
</dbReference>
<dbReference type="InterPro" id="IPR043127">
    <property type="entry name" value="Sec-1-like_dom3a"/>
</dbReference>
<dbReference type="Gene3D" id="3.30.310.10">
    <property type="entry name" value="TATA-Binding Protein"/>
    <property type="match status" value="3"/>
</dbReference>
<accession>A0AAW2BWW6</accession>
<keyword evidence="3" id="KW-0238">DNA-binding</keyword>
<dbReference type="SUPFAM" id="SSF56815">
    <property type="entry name" value="Sec1/munc18-like (SM) proteins"/>
    <property type="match status" value="1"/>
</dbReference>
<evidence type="ECO:0000313" key="6">
    <source>
        <dbReference type="EMBL" id="KAK9988545.1"/>
    </source>
</evidence>
<dbReference type="Gene3D" id="3.90.830.10">
    <property type="entry name" value="Syntaxin Binding Protein 1, Chain A, domain 2"/>
    <property type="match status" value="1"/>
</dbReference>
<feature type="region of interest" description="Disordered" evidence="5">
    <location>
        <begin position="419"/>
        <end position="449"/>
    </location>
</feature>
<proteinExistence type="inferred from homology"/>
<organism evidence="6 7">
    <name type="scientific">Lithocarpus litseifolius</name>
    <dbReference type="NCBI Taxonomy" id="425828"/>
    <lineage>
        <taxon>Eukaryota</taxon>
        <taxon>Viridiplantae</taxon>
        <taxon>Streptophyta</taxon>
        <taxon>Embryophyta</taxon>
        <taxon>Tracheophyta</taxon>
        <taxon>Spermatophyta</taxon>
        <taxon>Magnoliopsida</taxon>
        <taxon>eudicotyledons</taxon>
        <taxon>Gunneridae</taxon>
        <taxon>Pentapetalae</taxon>
        <taxon>rosids</taxon>
        <taxon>fabids</taxon>
        <taxon>Fagales</taxon>
        <taxon>Fagaceae</taxon>
        <taxon>Lithocarpus</taxon>
    </lineage>
</organism>
<comment type="similarity">
    <text evidence="2">Belongs to the STXBP/unc-18/SEC1 family.</text>
</comment>
<reference evidence="6 7" key="1">
    <citation type="submission" date="2024-01" db="EMBL/GenBank/DDBJ databases">
        <title>A telomere-to-telomere, gap-free genome of sweet tea (Lithocarpus litseifolius).</title>
        <authorList>
            <person name="Zhou J."/>
        </authorList>
    </citation>
    <scope>NUCLEOTIDE SEQUENCE [LARGE SCALE GENOMIC DNA]</scope>
    <source>
        <strain evidence="6">Zhou-2022a</strain>
        <tissue evidence="6">Leaf</tissue>
    </source>
</reference>
<dbReference type="Pfam" id="PF00995">
    <property type="entry name" value="Sec1"/>
    <property type="match status" value="1"/>
</dbReference>
<evidence type="ECO:0000313" key="7">
    <source>
        <dbReference type="Proteomes" id="UP001459277"/>
    </source>
</evidence>
<dbReference type="GO" id="GO:0006352">
    <property type="term" value="P:DNA-templated transcription initiation"/>
    <property type="evidence" value="ECO:0007669"/>
    <property type="project" value="InterPro"/>
</dbReference>
<protein>
    <submittedName>
        <fullName evidence="6">Uncharacterized protein</fullName>
    </submittedName>
</protein>
<evidence type="ECO:0000256" key="3">
    <source>
        <dbReference type="ARBA" id="ARBA00023125"/>
    </source>
</evidence>
<evidence type="ECO:0000256" key="1">
    <source>
        <dbReference type="ARBA" id="ARBA00005560"/>
    </source>
</evidence>
<comment type="similarity">
    <text evidence="1">Belongs to the TBP family.</text>
</comment>
<feature type="region of interest" description="Disordered" evidence="5">
    <location>
        <begin position="1"/>
        <end position="83"/>
    </location>
</feature>
<keyword evidence="4" id="KW-0804">Transcription</keyword>
<name>A0AAW2BWW6_9ROSI</name>
<comment type="caution">
    <text evidence="6">The sequence shown here is derived from an EMBL/GenBank/DDBJ whole genome shotgun (WGS) entry which is preliminary data.</text>
</comment>
<evidence type="ECO:0000256" key="2">
    <source>
        <dbReference type="ARBA" id="ARBA00009884"/>
    </source>
</evidence>
<feature type="compositionally biased region" description="Basic and acidic residues" evidence="5">
    <location>
        <begin position="419"/>
        <end position="431"/>
    </location>
</feature>
<dbReference type="InterPro" id="IPR001619">
    <property type="entry name" value="Sec1-like"/>
</dbReference>
<evidence type="ECO:0000256" key="4">
    <source>
        <dbReference type="ARBA" id="ARBA00023163"/>
    </source>
</evidence>
<sequence>MQQEPPSHSTSIGPSSGIDPPHVQAEQAVGLPAVPEGRLKRISKAPPYGTGGHKHGHKAGPEASDEGHARPPPHYTRQRKVNDTVGTLAGGGYSNKDIVVAVISEVVIHVFVVSLALQHHKSYITNVTTTIIIIVVVNLGCKLDLKAIALQARNAEYNPKVCTGSKSEQQSKLAARKYARIIQKLGFPAKFKDFKIQNIVGSCDVKFPIRLEGLAYSHGAPFLVPGHSIFFKIKQLLLVIDRRDDPVTPLPNQWTYQEVVLSSEQDAFFKANMYENFGDVGMNIKQLVDEFQQISKSNQSIQTMEDLAKFADKYPEYKKMHGNVSKHVTLVIEMSKIVEERKLMLVSETEQELACNGGQVAAFEVWFMGEHSHISMDFDNIISVTLENYMDLQISSKNGKEDDLYSQSQDQWVQGVVKAEERDSSFPDISKKAPSLPSALTNPHLDPTM</sequence>
<dbReference type="InterPro" id="IPR000814">
    <property type="entry name" value="TBP"/>
</dbReference>
<dbReference type="InterPro" id="IPR012295">
    <property type="entry name" value="TBP_dom_sf"/>
</dbReference>
<dbReference type="InterPro" id="IPR036045">
    <property type="entry name" value="Sec1-like_sf"/>
</dbReference>
<dbReference type="AlphaFoldDB" id="A0AAW2BWW6"/>
<dbReference type="SUPFAM" id="SSF55945">
    <property type="entry name" value="TATA-box binding protein-like"/>
    <property type="match status" value="1"/>
</dbReference>
<gene>
    <name evidence="6" type="ORF">SO802_028784</name>
</gene>
<evidence type="ECO:0000256" key="5">
    <source>
        <dbReference type="SAM" id="MobiDB-lite"/>
    </source>
</evidence>
<keyword evidence="7" id="KW-1185">Reference proteome</keyword>
<feature type="compositionally biased region" description="Polar residues" evidence="5">
    <location>
        <begin position="1"/>
        <end position="14"/>
    </location>
</feature>
<dbReference type="PANTHER" id="PTHR10126">
    <property type="entry name" value="TATA-BOX BINDING PROTEIN"/>
    <property type="match status" value="1"/>
</dbReference>
<dbReference type="EMBL" id="JAZDWU010000010">
    <property type="protein sequence ID" value="KAK9988545.1"/>
    <property type="molecule type" value="Genomic_DNA"/>
</dbReference>
<dbReference type="Proteomes" id="UP001459277">
    <property type="component" value="Unassembled WGS sequence"/>
</dbReference>